<name>A0A562ZRQ8_9BURK</name>
<feature type="domain" description="Reductase C-terminal" evidence="6">
    <location>
        <begin position="318"/>
        <end position="402"/>
    </location>
</feature>
<dbReference type="InterPro" id="IPR016156">
    <property type="entry name" value="FAD/NAD-linked_Rdtase_dimer_sf"/>
</dbReference>
<dbReference type="Pfam" id="PF14759">
    <property type="entry name" value="Reductase_C"/>
    <property type="match status" value="1"/>
</dbReference>
<keyword evidence="4" id="KW-0560">Oxidoreductase</keyword>
<dbReference type="SUPFAM" id="SSF51905">
    <property type="entry name" value="FAD/NAD(P)-binding domain"/>
    <property type="match status" value="1"/>
</dbReference>
<dbReference type="Gene3D" id="3.30.390.30">
    <property type="match status" value="1"/>
</dbReference>
<dbReference type="PRINTS" id="PR00469">
    <property type="entry name" value="PNDRDTASEII"/>
</dbReference>
<protein>
    <recommendedName>
        <fullName evidence="9">Pyridine nucleotide-disulfide oxidoreductase</fullName>
    </recommendedName>
</protein>
<keyword evidence="8" id="KW-1185">Reference proteome</keyword>
<evidence type="ECO:0000313" key="7">
    <source>
        <dbReference type="EMBL" id="TWO71290.1"/>
    </source>
</evidence>
<comment type="caution">
    <text evidence="7">The sequence shown here is derived from an EMBL/GenBank/DDBJ whole genome shotgun (WGS) entry which is preliminary data.</text>
</comment>
<evidence type="ECO:0000259" key="6">
    <source>
        <dbReference type="Pfam" id="PF14759"/>
    </source>
</evidence>
<evidence type="ECO:0000256" key="4">
    <source>
        <dbReference type="ARBA" id="ARBA00023002"/>
    </source>
</evidence>
<gene>
    <name evidence="7" type="ORF">FN976_10180</name>
</gene>
<dbReference type="GO" id="GO:0005737">
    <property type="term" value="C:cytoplasm"/>
    <property type="evidence" value="ECO:0007669"/>
    <property type="project" value="TreeGrafter"/>
</dbReference>
<keyword evidence="3" id="KW-0274">FAD</keyword>
<evidence type="ECO:0000256" key="1">
    <source>
        <dbReference type="ARBA" id="ARBA00001974"/>
    </source>
</evidence>
<evidence type="ECO:0000256" key="3">
    <source>
        <dbReference type="ARBA" id="ARBA00022827"/>
    </source>
</evidence>
<dbReference type="PANTHER" id="PTHR43557">
    <property type="entry name" value="APOPTOSIS-INDUCING FACTOR 1"/>
    <property type="match status" value="1"/>
</dbReference>
<dbReference type="AlphaFoldDB" id="A0A562ZRQ8"/>
<dbReference type="InterPro" id="IPR050446">
    <property type="entry name" value="FAD-oxidoreductase/Apoptosis"/>
</dbReference>
<dbReference type="Pfam" id="PF07992">
    <property type="entry name" value="Pyr_redox_2"/>
    <property type="match status" value="1"/>
</dbReference>
<dbReference type="InterPro" id="IPR036188">
    <property type="entry name" value="FAD/NAD-bd_sf"/>
</dbReference>
<comment type="cofactor">
    <cofactor evidence="1">
        <name>FAD</name>
        <dbReference type="ChEBI" id="CHEBI:57692"/>
    </cofactor>
</comment>
<evidence type="ECO:0000313" key="8">
    <source>
        <dbReference type="Proteomes" id="UP000318199"/>
    </source>
</evidence>
<evidence type="ECO:0008006" key="9">
    <source>
        <dbReference type="Google" id="ProtNLM"/>
    </source>
</evidence>
<dbReference type="Proteomes" id="UP000318199">
    <property type="component" value="Unassembled WGS sequence"/>
</dbReference>
<dbReference type="PRINTS" id="PR00368">
    <property type="entry name" value="FADPNR"/>
</dbReference>
<dbReference type="EMBL" id="VOBQ01000008">
    <property type="protein sequence ID" value="TWO71290.1"/>
    <property type="molecule type" value="Genomic_DNA"/>
</dbReference>
<dbReference type="InterPro" id="IPR028202">
    <property type="entry name" value="Reductase_C"/>
</dbReference>
<feature type="domain" description="FAD/NAD(P)-binding" evidence="5">
    <location>
        <begin position="10"/>
        <end position="298"/>
    </location>
</feature>
<dbReference type="RefSeq" id="WP_145892904.1">
    <property type="nucleotide sequence ID" value="NZ_VOBQ01000008.1"/>
</dbReference>
<dbReference type="SUPFAM" id="SSF55424">
    <property type="entry name" value="FAD/NAD-linked reductases, dimerisation (C-terminal) domain"/>
    <property type="match status" value="1"/>
</dbReference>
<organism evidence="7 8">
    <name type="scientific">Caenimonas sedimenti</name>
    <dbReference type="NCBI Taxonomy" id="2596921"/>
    <lineage>
        <taxon>Bacteria</taxon>
        <taxon>Pseudomonadati</taxon>
        <taxon>Pseudomonadota</taxon>
        <taxon>Betaproteobacteria</taxon>
        <taxon>Burkholderiales</taxon>
        <taxon>Comamonadaceae</taxon>
        <taxon>Caenimonas</taxon>
    </lineage>
</organism>
<accession>A0A562ZRQ8</accession>
<keyword evidence="2" id="KW-0285">Flavoprotein</keyword>
<dbReference type="PANTHER" id="PTHR43557:SF2">
    <property type="entry name" value="RIESKE DOMAIN-CONTAINING PROTEIN-RELATED"/>
    <property type="match status" value="1"/>
</dbReference>
<dbReference type="InterPro" id="IPR023753">
    <property type="entry name" value="FAD/NAD-binding_dom"/>
</dbReference>
<dbReference type="Gene3D" id="3.50.50.60">
    <property type="entry name" value="FAD/NAD(P)-binding domain"/>
    <property type="match status" value="2"/>
</dbReference>
<sequence>MTAGAPHGPVVVLGGGLAAVSFAGGLRSGGFEGGIVVVSDEVEPPYDRPPLSKEFQREGLPDKIRLDLSRARDVEWLRGTPACKIDTQRREVLLADDRRFGYGALVFATGASPRRLPALQDATLPVITLRTLDDAQRIRAGLGPGARLVVVGGGVIGLELAATARGLGASVTVIEALDRLMNRCASTTLAKVVAQSHLDHGVDIRLGRQVMGFEGPAIVLDDGARVEADLVVVGIGVVANDELARAADIACDDGIFVDRLGRTTCPGVYAIGDVTRQRNPISGRFERIETWSNAQNQGLAAARTLLDPTAAPYADIPWYWSDQYDLRLQVAGVSMGDEEIVRGEAVPGAKFSLIQLHRGRAVGVTCMNNVREFSSLKRLLGSVPLPDRAALADPGTDLRKLLAPPMAR</sequence>
<evidence type="ECO:0000256" key="2">
    <source>
        <dbReference type="ARBA" id="ARBA00022630"/>
    </source>
</evidence>
<reference evidence="7 8" key="1">
    <citation type="submission" date="2019-07" db="EMBL/GenBank/DDBJ databases">
        <title>Caenimonas sedimenti sp. nov., isolated from activated sludge.</title>
        <authorList>
            <person name="Xu J."/>
        </authorList>
    </citation>
    <scope>NUCLEOTIDE SEQUENCE [LARGE SCALE GENOMIC DNA]</scope>
    <source>
        <strain evidence="7 8">HX-9-20</strain>
    </source>
</reference>
<evidence type="ECO:0000259" key="5">
    <source>
        <dbReference type="Pfam" id="PF07992"/>
    </source>
</evidence>
<dbReference type="GO" id="GO:0016651">
    <property type="term" value="F:oxidoreductase activity, acting on NAD(P)H"/>
    <property type="evidence" value="ECO:0007669"/>
    <property type="project" value="TreeGrafter"/>
</dbReference>
<dbReference type="OrthoDB" id="9769238at2"/>
<proteinExistence type="predicted"/>